<dbReference type="Proteomes" id="UP000054097">
    <property type="component" value="Unassembled WGS sequence"/>
</dbReference>
<protein>
    <recommendedName>
        <fullName evidence="2">VWFA domain-containing protein</fullName>
    </recommendedName>
</protein>
<dbReference type="EMBL" id="KN824524">
    <property type="protein sequence ID" value="KIM19859.1"/>
    <property type="molecule type" value="Genomic_DNA"/>
</dbReference>
<dbReference type="SMART" id="SM00327">
    <property type="entry name" value="VWA"/>
    <property type="match status" value="1"/>
</dbReference>
<evidence type="ECO:0000259" key="2">
    <source>
        <dbReference type="PROSITE" id="PS50234"/>
    </source>
</evidence>
<dbReference type="SUPFAM" id="SSF53300">
    <property type="entry name" value="vWA-like"/>
    <property type="match status" value="1"/>
</dbReference>
<dbReference type="PANTHER" id="PTHR22796:SF1">
    <property type="entry name" value="VWFA DOMAIN-CONTAINING PROTEIN"/>
    <property type="match status" value="1"/>
</dbReference>
<reference evidence="3 4" key="1">
    <citation type="submission" date="2014-04" db="EMBL/GenBank/DDBJ databases">
        <authorList>
            <consortium name="DOE Joint Genome Institute"/>
            <person name="Kuo A."/>
            <person name="Zuccaro A."/>
            <person name="Kohler A."/>
            <person name="Nagy L.G."/>
            <person name="Floudas D."/>
            <person name="Copeland A."/>
            <person name="Barry K.W."/>
            <person name="Cichocki N."/>
            <person name="Veneault-Fourrey C."/>
            <person name="LaButti K."/>
            <person name="Lindquist E.A."/>
            <person name="Lipzen A."/>
            <person name="Lundell T."/>
            <person name="Morin E."/>
            <person name="Murat C."/>
            <person name="Sun H."/>
            <person name="Tunlid A."/>
            <person name="Henrissat B."/>
            <person name="Grigoriev I.V."/>
            <person name="Hibbett D.S."/>
            <person name="Martin F."/>
            <person name="Nordberg H.P."/>
            <person name="Cantor M.N."/>
            <person name="Hua S.X."/>
        </authorList>
    </citation>
    <scope>NUCLEOTIDE SEQUENCE [LARGE SCALE GENOMIC DNA]</scope>
    <source>
        <strain evidence="3 4">MAFF 305830</strain>
    </source>
</reference>
<dbReference type="PANTHER" id="PTHR22796">
    <property type="entry name" value="URG4-RELATED"/>
    <property type="match status" value="1"/>
</dbReference>
<organism evidence="3 4">
    <name type="scientific">Serendipita vermifera MAFF 305830</name>
    <dbReference type="NCBI Taxonomy" id="933852"/>
    <lineage>
        <taxon>Eukaryota</taxon>
        <taxon>Fungi</taxon>
        <taxon>Dikarya</taxon>
        <taxon>Basidiomycota</taxon>
        <taxon>Agaricomycotina</taxon>
        <taxon>Agaricomycetes</taxon>
        <taxon>Sebacinales</taxon>
        <taxon>Serendipitaceae</taxon>
        <taxon>Serendipita</taxon>
    </lineage>
</organism>
<feature type="compositionally biased region" description="Basic and acidic residues" evidence="1">
    <location>
        <begin position="389"/>
        <end position="409"/>
    </location>
</feature>
<dbReference type="InterPro" id="IPR002035">
    <property type="entry name" value="VWF_A"/>
</dbReference>
<dbReference type="HOGENOM" id="CLU_000401_0_0_1"/>
<dbReference type="CDD" id="cd00198">
    <property type="entry name" value="vWFA"/>
    <property type="match status" value="1"/>
</dbReference>
<dbReference type="OrthoDB" id="2343366at2759"/>
<dbReference type="PROSITE" id="PS50234">
    <property type="entry name" value="VWFA"/>
    <property type="match status" value="1"/>
</dbReference>
<name>A0A0C3AIE1_SERVB</name>
<keyword evidence="4" id="KW-1185">Reference proteome</keyword>
<feature type="region of interest" description="Disordered" evidence="1">
    <location>
        <begin position="1"/>
        <end position="58"/>
    </location>
</feature>
<proteinExistence type="predicted"/>
<feature type="region of interest" description="Disordered" evidence="1">
    <location>
        <begin position="387"/>
        <end position="409"/>
    </location>
</feature>
<evidence type="ECO:0000313" key="4">
    <source>
        <dbReference type="Proteomes" id="UP000054097"/>
    </source>
</evidence>
<dbReference type="InterPro" id="IPR036465">
    <property type="entry name" value="vWFA_dom_sf"/>
</dbReference>
<reference evidence="4" key="2">
    <citation type="submission" date="2015-01" db="EMBL/GenBank/DDBJ databases">
        <title>Evolutionary Origins and Diversification of the Mycorrhizal Mutualists.</title>
        <authorList>
            <consortium name="DOE Joint Genome Institute"/>
            <consortium name="Mycorrhizal Genomics Consortium"/>
            <person name="Kohler A."/>
            <person name="Kuo A."/>
            <person name="Nagy L.G."/>
            <person name="Floudas D."/>
            <person name="Copeland A."/>
            <person name="Barry K.W."/>
            <person name="Cichocki N."/>
            <person name="Veneault-Fourrey C."/>
            <person name="LaButti K."/>
            <person name="Lindquist E.A."/>
            <person name="Lipzen A."/>
            <person name="Lundell T."/>
            <person name="Morin E."/>
            <person name="Murat C."/>
            <person name="Riley R."/>
            <person name="Ohm R."/>
            <person name="Sun H."/>
            <person name="Tunlid A."/>
            <person name="Henrissat B."/>
            <person name="Grigoriev I.V."/>
            <person name="Hibbett D.S."/>
            <person name="Martin F."/>
        </authorList>
    </citation>
    <scope>NUCLEOTIDE SEQUENCE [LARGE SCALE GENOMIC DNA]</scope>
    <source>
        <strain evidence="4">MAFF 305830</strain>
    </source>
</reference>
<dbReference type="Gene3D" id="3.40.50.300">
    <property type="entry name" value="P-loop containing nucleotide triphosphate hydrolases"/>
    <property type="match status" value="1"/>
</dbReference>
<accession>A0A0C3AIE1</accession>
<dbReference type="Pfam" id="PF13519">
    <property type="entry name" value="VWA_2"/>
    <property type="match status" value="1"/>
</dbReference>
<dbReference type="STRING" id="933852.A0A0C3AIE1"/>
<gene>
    <name evidence="3" type="ORF">M408DRAFT_334238</name>
</gene>
<sequence>MDSDTPPDTSKLTAPSQTATPTRPLSRAALATPLQSPAPDPDRASSPMDIDGPLTSTPSMDLVHQIPGLYRLLDLVQERGTGGMVDKIIISQESIQKFANAVRPGSYKSEIQVDFKGLDNHTIQPRGIYGSASAIVDFLDSVGCMTEETRPWLLRSRDEASGISCPALRPGLYLVDPVDGDDDLTYVIFWPEDGTWDDGAISSVSRNRTTFMRYLTKLCDQIDCLVSDEHARNFVWKDDPNQGSMPGDEYSAFKDRMFGYTVQRTSEEEESAQASDGFLFQHQAIEVIKEEPNGFPVDLPPMLLQPRLIHGDVNQAILRTRYTPNEVKSDKLSRTMKTMTLKELLSERQSPSIVLGEEMDHKGLEILLDHGLWDRCGNLRNEWQTRCSQESRRREEDKNSEMRKVKTGSKAKEALPEMRFWVAKQASLLHTIIPEHEIFQSILRKGVDMDTAECEVSIAKVDTWLDQHPELCKKVKDVVMSDLEILDADPKIRYNVLKRQLSHVYNLIHSNELSAVDIQRLANLVVALKEEEFKNGVHHVLGSAKKNNGGGFGKMIITALVQAWRTTPQTKSQSAIQSLPFQNDPAFVKAVEKLQTEEPQFLPAIAELKLQIAELLRHKTKKLSTFVLAKMVKWTQAAMEDEVRDSFEKRRREEEEEGSRYLRKQVEQHLISSSPKRNNGTTITINSVTREGIRIPNQPDTFSVAGTRSSPYKAGFEYTLFPIEIKQDDLIAVSNNLDHVCKPVVRTQHARPISLSVNSHLRFIHLLEKDLVFVIIEEPGFFRVYAEAVEFLSSAILQRKAIKNFHSGKLGANPLFAFDCTKGLLVIFSIKESSVQLDVYSFDSATKSFNARGSPEVLTKWYNRVPEVIHLLFVSGTEELLLVEKGGLCRIFSLVTANFRPSTLKLVGDPEAAFSSADGACLIMKILVNGSAHIFCYHWTSFGSNEGTRIPWPADTSPDSQMIVSSVGARQIVHIIFMDRRKGLCKSIRVRITSKSREFAFRSNLNTSGCSSDSISTANNSLIDCHAEVWTRFPVNAAIIKETVTTATRRQRSILFVSSADSGPFALYFENMVREFEYKTRKPTKNLLRQIIIQTAQDWEAASPKIPTSEFQMGDWLVGLFCLIPIHLAVTRSNRFIPLKNGVDSPEFEHSLLGANVAQISEDLSFGWYESIFSSYLASKPVKVVTSMGEQSVGKSFALNHFVDTSFAGSAMRCTEGVWLSVTPTRDYLVVAMDFEGVHSIERSAQEDTLLVLLNSAISNFVLFRNNFALSRDITGLFNSFQSCTKVLDPASNPSLFRSTLGIIIKDVIDSDTREIVNEFQQKFQRIVQKEKEENFISKLHGGRLDIIPWPVIESSNFYDLFNGLKMRFDDQKITHPHAGAFLGVLKMLMAKLKANDWGALDQNLAAQRAQLLSTLLPTALAFGTTDPTNDDPLKNRDTDELLQNNDSRAIFFIEGVSHPKNGLLSLNSCLVQLRMGWEHRQNRFSVPEDEFLAGYNQYLSALAEARIDHVQTWINVNAARFGEKAEITSLRRTFEQLSKELRISAMLCGLKCSECGLLCLENKRHDGDHDCKTNHKCPELCGFASEHEADVGCDLPAGHLARHVCSETPHLCGITCQMYGKNGCLRLCAKPMEHEDEEHQCAAGMHTCGELCSLVENDGNRLCSRTCTLDCRVPHELHTCDRSLSCPIKCQLCKSYCAAGDHFHALQPDAVHLCGQNHDCKHLCEMDGVCEINTTPQSIESTFVGRHETFTYTKYTQEARRLQCIISLEPDQLEHDGRHVHSNDLDPFHYCEERCKHCGYYCTLPLGHVQSEHFTNHGSMAQTEWIVEGDDDTTLEVQGRKYATGDSGAPMLCSLLCEALGRHVHVDSCRPDEDGKCIGAELQHVQRPPGEESKDWITHRLFWARSGFKDPYSQEKLDEFALCDHRCGGQEHLGDENSGAIPSFCVLPLFHGTPGPDDIPTLGHISHDGHAYKCKNPALMQRSFHIFFVLDHSGSMCSTDRRPLADSPATQRIVQHANNRFGAVVSSLYAFWTAREAAVRAGANAGQRRDAYSIITFHHSASVLLNNDTVSDPDQLLALILGRSGDYGLTNYTVALEAVRKLMEDTWITERSPVIIFLSDGECSIQDATIYDLCRSASRLGKGLAFNSVSFGPDRASHYLRRMATIAKEVYDTAPADPLAPTGVNPCSFTSALDTVQLASTFLSLAESLKNPRAALSRI</sequence>
<dbReference type="SUPFAM" id="SSF52540">
    <property type="entry name" value="P-loop containing nucleoside triphosphate hydrolases"/>
    <property type="match status" value="1"/>
</dbReference>
<feature type="domain" description="VWFA" evidence="2">
    <location>
        <begin position="1986"/>
        <end position="2194"/>
    </location>
</feature>
<evidence type="ECO:0000313" key="3">
    <source>
        <dbReference type="EMBL" id="KIM19859.1"/>
    </source>
</evidence>
<feature type="compositionally biased region" description="Polar residues" evidence="1">
    <location>
        <begin position="1"/>
        <end position="23"/>
    </location>
</feature>
<evidence type="ECO:0000256" key="1">
    <source>
        <dbReference type="SAM" id="MobiDB-lite"/>
    </source>
</evidence>
<dbReference type="InterPro" id="IPR027417">
    <property type="entry name" value="P-loop_NTPase"/>
</dbReference>
<dbReference type="Gene3D" id="3.40.50.410">
    <property type="entry name" value="von Willebrand factor, type A domain"/>
    <property type="match status" value="1"/>
</dbReference>